<dbReference type="EMBL" id="SRXT01000004">
    <property type="protein sequence ID" value="TGX53258.1"/>
    <property type="molecule type" value="Genomic_DNA"/>
</dbReference>
<organism evidence="3 4">
    <name type="scientific">Sphingomonas gei</name>
    <dbReference type="NCBI Taxonomy" id="1395960"/>
    <lineage>
        <taxon>Bacteria</taxon>
        <taxon>Pseudomonadati</taxon>
        <taxon>Pseudomonadota</taxon>
        <taxon>Alphaproteobacteria</taxon>
        <taxon>Sphingomonadales</taxon>
        <taxon>Sphingomonadaceae</taxon>
        <taxon>Sphingomonas</taxon>
    </lineage>
</organism>
<evidence type="ECO:0000256" key="1">
    <source>
        <dbReference type="SAM" id="MobiDB-lite"/>
    </source>
</evidence>
<feature type="transmembrane region" description="Helical" evidence="2">
    <location>
        <begin position="104"/>
        <end position="133"/>
    </location>
</feature>
<evidence type="ECO:0000313" key="3">
    <source>
        <dbReference type="EMBL" id="TGX53258.1"/>
    </source>
</evidence>
<reference evidence="3 4" key="1">
    <citation type="submission" date="2019-04" db="EMBL/GenBank/DDBJ databases">
        <title>Sphingomonas psychrotolerans sp. nov., isolated from soil in the Tianshan Mountains, Xinjiang, China.</title>
        <authorList>
            <person name="Luo Y."/>
            <person name="Sheng H."/>
        </authorList>
    </citation>
    <scope>NUCLEOTIDE SEQUENCE [LARGE SCALE GENOMIC DNA]</scope>
    <source>
        <strain evidence="3 4">ZFGT-11</strain>
    </source>
</reference>
<evidence type="ECO:0000256" key="2">
    <source>
        <dbReference type="SAM" id="Phobius"/>
    </source>
</evidence>
<dbReference type="AlphaFoldDB" id="A0A4S1XBA5"/>
<sequence>MQLPPPRYKIVERGRRLEVIDTRTGKPASTSVPLPLAGVRGGHIGATPRDLTGPPTPASGRGAEADSAGIDSGVFVTKRWFDDKAPRTIRMNFANRARLLNLRWVAAIAIALLVVLSFWFWPLAILVVAALAFGPKLRAQLRAASTSWFDGFDQTSHRSP</sequence>
<dbReference type="OrthoDB" id="7564259at2"/>
<feature type="region of interest" description="Disordered" evidence="1">
    <location>
        <begin position="45"/>
        <end position="67"/>
    </location>
</feature>
<accession>A0A4S1XBA5</accession>
<evidence type="ECO:0000313" key="4">
    <source>
        <dbReference type="Proteomes" id="UP000306147"/>
    </source>
</evidence>
<keyword evidence="2" id="KW-0472">Membrane</keyword>
<keyword evidence="2" id="KW-1133">Transmembrane helix</keyword>
<protein>
    <submittedName>
        <fullName evidence="3">Uncharacterized protein</fullName>
    </submittedName>
</protein>
<comment type="caution">
    <text evidence="3">The sequence shown here is derived from an EMBL/GenBank/DDBJ whole genome shotgun (WGS) entry which is preliminary data.</text>
</comment>
<dbReference type="Proteomes" id="UP000306147">
    <property type="component" value="Unassembled WGS sequence"/>
</dbReference>
<proteinExistence type="predicted"/>
<keyword evidence="4" id="KW-1185">Reference proteome</keyword>
<keyword evidence="2" id="KW-0812">Transmembrane</keyword>
<gene>
    <name evidence="3" type="ORF">E5A73_10390</name>
</gene>
<name>A0A4S1XBA5_9SPHN</name>